<dbReference type="GO" id="GO:0008270">
    <property type="term" value="F:zinc ion binding"/>
    <property type="evidence" value="ECO:0007669"/>
    <property type="project" value="UniProtKB-KW"/>
</dbReference>
<dbReference type="SUPFAM" id="SSF57667">
    <property type="entry name" value="beta-beta-alpha zinc fingers"/>
    <property type="match status" value="3"/>
</dbReference>
<evidence type="ECO:0000256" key="2">
    <source>
        <dbReference type="ARBA" id="ARBA00022771"/>
    </source>
</evidence>
<dbReference type="InterPro" id="IPR053031">
    <property type="entry name" value="Cuticle_assoc_protein"/>
</dbReference>
<keyword evidence="2 4" id="KW-0863">Zinc-finger</keyword>
<dbReference type="SMART" id="SM00614">
    <property type="entry name" value="ZnF_BED"/>
    <property type="match status" value="3"/>
</dbReference>
<evidence type="ECO:0000313" key="8">
    <source>
        <dbReference type="EMBL" id="KAG7468642.1"/>
    </source>
</evidence>
<protein>
    <recommendedName>
        <fullName evidence="7">BED-type domain-containing protein</fullName>
    </recommendedName>
</protein>
<dbReference type="GO" id="GO:1990837">
    <property type="term" value="F:sequence-specific double-stranded DNA binding"/>
    <property type="evidence" value="ECO:0007669"/>
    <property type="project" value="TreeGrafter"/>
</dbReference>
<feature type="compositionally biased region" description="Basic and acidic residues" evidence="6">
    <location>
        <begin position="174"/>
        <end position="191"/>
    </location>
</feature>
<dbReference type="InterPro" id="IPR036236">
    <property type="entry name" value="Znf_C2H2_sf"/>
</dbReference>
<dbReference type="CDD" id="cd06503">
    <property type="entry name" value="ATP-synt_Fo_b"/>
    <property type="match status" value="1"/>
</dbReference>
<dbReference type="Pfam" id="PF02892">
    <property type="entry name" value="zf-BED"/>
    <property type="match status" value="3"/>
</dbReference>
<evidence type="ECO:0000256" key="6">
    <source>
        <dbReference type="SAM" id="MobiDB-lite"/>
    </source>
</evidence>
<evidence type="ECO:0000256" key="1">
    <source>
        <dbReference type="ARBA" id="ARBA00022723"/>
    </source>
</evidence>
<evidence type="ECO:0000313" key="9">
    <source>
        <dbReference type="Proteomes" id="UP001046870"/>
    </source>
</evidence>
<dbReference type="GO" id="GO:0005634">
    <property type="term" value="C:nucleus"/>
    <property type="evidence" value="ECO:0007669"/>
    <property type="project" value="TreeGrafter"/>
</dbReference>
<keyword evidence="1" id="KW-0479">Metal-binding</keyword>
<keyword evidence="5" id="KW-0175">Coiled coil</keyword>
<gene>
    <name evidence="8" type="ORF">MATL_G00145340</name>
</gene>
<dbReference type="EMBL" id="JAFDVH010000011">
    <property type="protein sequence ID" value="KAG7468642.1"/>
    <property type="molecule type" value="Genomic_DNA"/>
</dbReference>
<feature type="domain" description="BED-type" evidence="7">
    <location>
        <begin position="4"/>
        <end position="55"/>
    </location>
</feature>
<feature type="region of interest" description="Disordered" evidence="6">
    <location>
        <begin position="296"/>
        <end position="329"/>
    </location>
</feature>
<feature type="region of interest" description="Disordered" evidence="6">
    <location>
        <begin position="174"/>
        <end position="217"/>
    </location>
</feature>
<reference evidence="8" key="1">
    <citation type="submission" date="2021-01" db="EMBL/GenBank/DDBJ databases">
        <authorList>
            <person name="Zahm M."/>
            <person name="Roques C."/>
            <person name="Cabau C."/>
            <person name="Klopp C."/>
            <person name="Donnadieu C."/>
            <person name="Jouanno E."/>
            <person name="Lampietro C."/>
            <person name="Louis A."/>
            <person name="Herpin A."/>
            <person name="Echchiki A."/>
            <person name="Berthelot C."/>
            <person name="Parey E."/>
            <person name="Roest-Crollius H."/>
            <person name="Braasch I."/>
            <person name="Postlethwait J."/>
            <person name="Bobe J."/>
            <person name="Montfort J."/>
            <person name="Bouchez O."/>
            <person name="Begum T."/>
            <person name="Mejri S."/>
            <person name="Adams A."/>
            <person name="Chen W.-J."/>
            <person name="Guiguen Y."/>
        </authorList>
    </citation>
    <scope>NUCLEOTIDE SEQUENCE</scope>
    <source>
        <strain evidence="8">YG-15Mar2019-1</strain>
        <tissue evidence="8">Brain</tissue>
    </source>
</reference>
<keyword evidence="3" id="KW-0862">Zinc</keyword>
<name>A0A9D3PX75_MEGAT</name>
<dbReference type="OrthoDB" id="1607513at2759"/>
<keyword evidence="9" id="KW-1185">Reference proteome</keyword>
<evidence type="ECO:0000256" key="3">
    <source>
        <dbReference type="ARBA" id="ARBA00022833"/>
    </source>
</evidence>
<dbReference type="AlphaFoldDB" id="A0A9D3PX75"/>
<dbReference type="PANTHER" id="PTHR34396:SF25">
    <property type="entry name" value="BOUNDARY ELEMENT ASSOCIATED FACTOR"/>
    <property type="match status" value="1"/>
</dbReference>
<dbReference type="InterPro" id="IPR003656">
    <property type="entry name" value="Znf_BED"/>
</dbReference>
<dbReference type="PANTHER" id="PTHR34396">
    <property type="entry name" value="OS03G0264950 PROTEIN-RELATED"/>
    <property type="match status" value="1"/>
</dbReference>
<evidence type="ECO:0000256" key="5">
    <source>
        <dbReference type="SAM" id="Coils"/>
    </source>
</evidence>
<feature type="domain" description="BED-type" evidence="7">
    <location>
        <begin position="240"/>
        <end position="291"/>
    </location>
</feature>
<feature type="domain" description="BED-type" evidence="7">
    <location>
        <begin position="119"/>
        <end position="170"/>
    </location>
</feature>
<organism evidence="8 9">
    <name type="scientific">Megalops atlanticus</name>
    <name type="common">Tarpon</name>
    <name type="synonym">Clupea gigantea</name>
    <dbReference type="NCBI Taxonomy" id="7932"/>
    <lineage>
        <taxon>Eukaryota</taxon>
        <taxon>Metazoa</taxon>
        <taxon>Chordata</taxon>
        <taxon>Craniata</taxon>
        <taxon>Vertebrata</taxon>
        <taxon>Euteleostomi</taxon>
        <taxon>Actinopterygii</taxon>
        <taxon>Neopterygii</taxon>
        <taxon>Teleostei</taxon>
        <taxon>Elopiformes</taxon>
        <taxon>Megalopidae</taxon>
        <taxon>Megalops</taxon>
    </lineage>
</organism>
<sequence>MASRKRSVVWSFFHDDLASKRAICLICSENILHCGNTTNMLKHLRSKHQEELSDAVKNRRSGDGTRLAGRNHAIDISENAAEIQVSVTGEPDEHDHLKTSRAVNDIISEAYSFTVTRNKKRSAVWRYYQDGIDPNKVLCLVCSESINYPQNTSNLLRHLRKKHPGEYADIEDKVRERSEDGGRRHCREEPSLRNGVAKNSPAEAGGEPSEQEHVVRREDTGAVISDVIEETNSLSVTPTKKRSPVWRYYQDGVDASRALCLVCSENIHYRQNTSNLLRHLRKKHPGEYADIEGRTQRGGMEEMGADRPPSFKRPAPPSARRSSERCSTGVLDAAAEQSQQMRRTLEQETRALERERELTEQLRRAQQQEARALEQQRELTEQLRRAQEEEMRRVRELETRALQQERQAVEQLRKAQEQESRAIEREREALEQLRRELEEDRRALQRHWDVLAQNGGAISGQDDVKGQGQMTMGLEGGDVEMVVMTT</sequence>
<comment type="caution">
    <text evidence="8">The sequence shown here is derived from an EMBL/GenBank/DDBJ whole genome shotgun (WGS) entry which is preliminary data.</text>
</comment>
<accession>A0A9D3PX75</accession>
<dbReference type="GO" id="GO:0006357">
    <property type="term" value="P:regulation of transcription by RNA polymerase II"/>
    <property type="evidence" value="ECO:0007669"/>
    <property type="project" value="TreeGrafter"/>
</dbReference>
<feature type="coiled-coil region" evidence="5">
    <location>
        <begin position="331"/>
        <end position="447"/>
    </location>
</feature>
<evidence type="ECO:0000259" key="7">
    <source>
        <dbReference type="PROSITE" id="PS50808"/>
    </source>
</evidence>
<proteinExistence type="predicted"/>
<dbReference type="PROSITE" id="PS50808">
    <property type="entry name" value="ZF_BED"/>
    <property type="match status" value="3"/>
</dbReference>
<dbReference type="Proteomes" id="UP001046870">
    <property type="component" value="Chromosome 11"/>
</dbReference>
<evidence type="ECO:0000256" key="4">
    <source>
        <dbReference type="PROSITE-ProRule" id="PRU00027"/>
    </source>
</evidence>